<evidence type="ECO:0000256" key="3">
    <source>
        <dbReference type="PROSITE-ProRule" id="PRU00059"/>
    </source>
</evidence>
<keyword evidence="1" id="KW-0677">Repeat</keyword>
<dbReference type="CDD" id="cd00041">
    <property type="entry name" value="CUB"/>
    <property type="match status" value="5"/>
</dbReference>
<keyword evidence="5" id="KW-0472">Membrane</keyword>
<dbReference type="PROSITE" id="PS01180">
    <property type="entry name" value="CUB"/>
    <property type="match status" value="7"/>
</dbReference>
<evidence type="ECO:0000256" key="4">
    <source>
        <dbReference type="SAM" id="MobiDB-lite"/>
    </source>
</evidence>
<keyword evidence="2" id="KW-1015">Disulfide bond</keyword>
<evidence type="ECO:0000313" key="7">
    <source>
        <dbReference type="EnsemblMetazoa" id="G6056.1:cds"/>
    </source>
</evidence>
<keyword evidence="5" id="KW-0812">Transmembrane</keyword>
<name>A0A8W8NJ84_MAGGI</name>
<evidence type="ECO:0000256" key="5">
    <source>
        <dbReference type="SAM" id="Phobius"/>
    </source>
</evidence>
<evidence type="ECO:0000259" key="6">
    <source>
        <dbReference type="PROSITE" id="PS01180"/>
    </source>
</evidence>
<feature type="transmembrane region" description="Helical" evidence="5">
    <location>
        <begin position="876"/>
        <end position="897"/>
    </location>
</feature>
<feature type="region of interest" description="Disordered" evidence="4">
    <location>
        <begin position="966"/>
        <end position="988"/>
    </location>
</feature>
<feature type="domain" description="CUB" evidence="6">
    <location>
        <begin position="725"/>
        <end position="841"/>
    </location>
</feature>
<protein>
    <recommendedName>
        <fullName evidence="6">CUB domain-containing protein</fullName>
    </recommendedName>
</protein>
<dbReference type="InterPro" id="IPR035914">
    <property type="entry name" value="Sperma_CUB_dom_sf"/>
</dbReference>
<feature type="domain" description="CUB" evidence="6">
    <location>
        <begin position="32"/>
        <end position="138"/>
    </location>
</feature>
<dbReference type="PANTHER" id="PTHR24251">
    <property type="entry name" value="OVOCHYMASE-RELATED"/>
    <property type="match status" value="1"/>
</dbReference>
<accession>A0A8W8NJ84</accession>
<dbReference type="Proteomes" id="UP000005408">
    <property type="component" value="Unassembled WGS sequence"/>
</dbReference>
<dbReference type="EnsemblMetazoa" id="G6056.1">
    <property type="protein sequence ID" value="G6056.1:cds"/>
    <property type="gene ID" value="G6056"/>
</dbReference>
<dbReference type="OMA" id="YSANEHC"/>
<dbReference type="OrthoDB" id="10009301at2759"/>
<evidence type="ECO:0000256" key="1">
    <source>
        <dbReference type="ARBA" id="ARBA00022737"/>
    </source>
</evidence>
<dbReference type="AlphaFoldDB" id="A0A8W8NJ84"/>
<dbReference type="InterPro" id="IPR000859">
    <property type="entry name" value="CUB_dom"/>
</dbReference>
<keyword evidence="8" id="KW-1185">Reference proteome</keyword>
<feature type="domain" description="CUB" evidence="6">
    <location>
        <begin position="373"/>
        <end position="500"/>
    </location>
</feature>
<feature type="domain" description="CUB" evidence="6">
    <location>
        <begin position="614"/>
        <end position="725"/>
    </location>
</feature>
<comment type="caution">
    <text evidence="3">Lacks conserved residue(s) required for the propagation of feature annotation.</text>
</comment>
<dbReference type="SUPFAM" id="SSF49854">
    <property type="entry name" value="Spermadhesin, CUB domain"/>
    <property type="match status" value="6"/>
</dbReference>
<dbReference type="FunFam" id="2.60.120.290:FF:000005">
    <property type="entry name" value="Procollagen C-endopeptidase enhancer 1"/>
    <property type="match status" value="3"/>
</dbReference>
<dbReference type="Gene3D" id="2.60.120.290">
    <property type="entry name" value="Spermadhesin, CUB domain"/>
    <property type="match status" value="6"/>
</dbReference>
<dbReference type="Pfam" id="PF00431">
    <property type="entry name" value="CUB"/>
    <property type="match status" value="6"/>
</dbReference>
<proteinExistence type="predicted"/>
<feature type="region of interest" description="Disordered" evidence="4">
    <location>
        <begin position="1058"/>
        <end position="1079"/>
    </location>
</feature>
<evidence type="ECO:0000256" key="2">
    <source>
        <dbReference type="ARBA" id="ARBA00023157"/>
    </source>
</evidence>
<feature type="domain" description="CUB" evidence="6">
    <location>
        <begin position="141"/>
        <end position="255"/>
    </location>
</feature>
<feature type="domain" description="CUB" evidence="6">
    <location>
        <begin position="255"/>
        <end position="370"/>
    </location>
</feature>
<keyword evidence="5" id="KW-1133">Transmembrane helix</keyword>
<feature type="domain" description="CUB" evidence="6">
    <location>
        <begin position="500"/>
        <end position="612"/>
    </location>
</feature>
<evidence type="ECO:0000313" key="8">
    <source>
        <dbReference type="Proteomes" id="UP000005408"/>
    </source>
</evidence>
<dbReference type="SMART" id="SM00042">
    <property type="entry name" value="CUB"/>
    <property type="match status" value="6"/>
</dbReference>
<reference evidence="7" key="1">
    <citation type="submission" date="2022-08" db="UniProtKB">
        <authorList>
            <consortium name="EnsemblMetazoa"/>
        </authorList>
    </citation>
    <scope>IDENTIFICATION</scope>
    <source>
        <strain evidence="7">05x7-T-G4-1.051#20</strain>
    </source>
</reference>
<sequence>MHGFSFKKSQKDTLCVLLFYFGAFVLSVYGSCGRDFSGDVGAFAVTTSRNRNTPDSCIVRINVTEGKLAIIRFKTIIMNCSTDFIEIRDGRNEDAELIKRFCQKTAFSVAATQNFMFLRFINGATFNDLVVSAEYFVFDPEDAKLNASSGSFASPRYQGPSSLLYANNFRATISISIPGDFGIIFTFSEFDLETKYNGKCLDYLEIQQADGQSLGRYCGNTIPKDIVSKINTMYFHFVTNTYLEKAGFSFSWEVCGGVIDQAAGTMELPLVSGLYRNNMDCRFVFRQPEGKRVAITFTKFNLQQKAADGRCIDYVEVTDTGSGFTTPIATHCGVISSQFTVTSSSNEVTVRFHSDETIQGYGFSITYVQVEPCGGKYELFEGRFFPPDYNNIYSANEHCDYHIKTYPGSRIMTAFSKFKLEEKWGASCVDYVEISDPFAFEHQASADGTPHDHILENGHRHYCGSTTPPNTLYYGNELQVKFRSDGSVESQGFVMEWAACGGKVTDHYGELKSPERYLSHILDMTCVYTIEPQDVQSFFVQYSSEFSQTNINGVCDNALQVREIGPQNNSLVNLPCSGDKTGLFQTGAKKLQITFNQALGRPRGFKYSLLWTACGSRVTSPTGKIRSPFWPGYYPIKRSCSYVIDSVSGSNVVLDFMNLKLVQTDTCEDYIQIHNGADENSPLLRVVTGRTIPDTTISTTSRMFVKFVAQCDVSSEGFQAKWSVCGVTLSEELGEVMSPSYPQNYIRDIACSYTITQYPGKITSLTFIDFEVGSKVDNECINDYVEIRDGFIRQSTLIGKYCGRLQKFTVNSTSNTINLILVSTSNTNIRYRGFKATYKSNVKDTMSPSTSTISPNFTIIYRGLTADQENLLDMDIALITILSIIVVVLIIVIIVMLMMNRRKKTPMVVQEQKVVVSSPSRNDGVLNFRDNTQLLDVYNKVDSPSQESKDSDVRAEINLTLQQQLREQRRRKSTGSNVPRDVYAQPLKKQLPERIQESTEFRSVSPSAADSYKQTADNYAQMTETYKDDQSDFDNYVRVDQRAKSPVMKFSTSKRGFANEAYDDVESTRTKPSSDMMYL</sequence>
<organism evidence="7 8">
    <name type="scientific">Magallana gigas</name>
    <name type="common">Pacific oyster</name>
    <name type="synonym">Crassostrea gigas</name>
    <dbReference type="NCBI Taxonomy" id="29159"/>
    <lineage>
        <taxon>Eukaryota</taxon>
        <taxon>Metazoa</taxon>
        <taxon>Spiralia</taxon>
        <taxon>Lophotrochozoa</taxon>
        <taxon>Mollusca</taxon>
        <taxon>Bivalvia</taxon>
        <taxon>Autobranchia</taxon>
        <taxon>Pteriomorphia</taxon>
        <taxon>Ostreida</taxon>
        <taxon>Ostreoidea</taxon>
        <taxon>Ostreidae</taxon>
        <taxon>Magallana</taxon>
    </lineage>
</organism>